<dbReference type="GO" id="GO:0006114">
    <property type="term" value="P:glycerol biosynthetic process"/>
    <property type="evidence" value="ECO:0007669"/>
    <property type="project" value="TreeGrafter"/>
</dbReference>
<protein>
    <submittedName>
        <fullName evidence="1">Uncharacterized protein</fullName>
    </submittedName>
</protein>
<dbReference type="InterPro" id="IPR006439">
    <property type="entry name" value="HAD-SF_hydro_IA"/>
</dbReference>
<keyword evidence="2" id="KW-1185">Reference proteome</keyword>
<evidence type="ECO:0000313" key="1">
    <source>
        <dbReference type="EMBL" id="KAI7738169.1"/>
    </source>
</evidence>
<accession>A0AAD5CCP0</accession>
<dbReference type="CDD" id="cd07505">
    <property type="entry name" value="HAD_BPGM-like"/>
    <property type="match status" value="1"/>
</dbReference>
<dbReference type="InterPro" id="IPR036412">
    <property type="entry name" value="HAD-like_sf"/>
</dbReference>
<name>A0AAD5CCP0_AMBAR</name>
<dbReference type="NCBIfam" id="TIGR01509">
    <property type="entry name" value="HAD-SF-IA-v3"/>
    <property type="match status" value="1"/>
</dbReference>
<dbReference type="Gene3D" id="3.40.50.1000">
    <property type="entry name" value="HAD superfamily/HAD-like"/>
    <property type="match status" value="1"/>
</dbReference>
<dbReference type="GO" id="GO:0043136">
    <property type="term" value="F:sn-glycerol 3-phosphatase activity"/>
    <property type="evidence" value="ECO:0007669"/>
    <property type="project" value="TreeGrafter"/>
</dbReference>
<feature type="non-terminal residue" evidence="1">
    <location>
        <position position="1"/>
    </location>
</feature>
<comment type="caution">
    <text evidence="1">The sequence shown here is derived from an EMBL/GenBank/DDBJ whole genome shotgun (WGS) entry which is preliminary data.</text>
</comment>
<proteinExistence type="predicted"/>
<organism evidence="1 2">
    <name type="scientific">Ambrosia artemisiifolia</name>
    <name type="common">Common ragweed</name>
    <dbReference type="NCBI Taxonomy" id="4212"/>
    <lineage>
        <taxon>Eukaryota</taxon>
        <taxon>Viridiplantae</taxon>
        <taxon>Streptophyta</taxon>
        <taxon>Embryophyta</taxon>
        <taxon>Tracheophyta</taxon>
        <taxon>Spermatophyta</taxon>
        <taxon>Magnoliopsida</taxon>
        <taxon>eudicotyledons</taxon>
        <taxon>Gunneridae</taxon>
        <taxon>Pentapetalae</taxon>
        <taxon>asterids</taxon>
        <taxon>campanulids</taxon>
        <taxon>Asterales</taxon>
        <taxon>Asteraceae</taxon>
        <taxon>Asteroideae</taxon>
        <taxon>Heliantheae alliance</taxon>
        <taxon>Heliantheae</taxon>
        <taxon>Ambrosia</taxon>
    </lineage>
</organism>
<dbReference type="InterPro" id="IPR023214">
    <property type="entry name" value="HAD_sf"/>
</dbReference>
<dbReference type="SUPFAM" id="SSF56784">
    <property type="entry name" value="HAD-like"/>
    <property type="match status" value="1"/>
</dbReference>
<dbReference type="AlphaFoldDB" id="A0AAD5CCP0"/>
<dbReference type="Proteomes" id="UP001206925">
    <property type="component" value="Unassembled WGS sequence"/>
</dbReference>
<sequence>GLVSEVLKVYLVKHKKQWDGREVEKIVGKTPLEAAAVIVEDYALPLSKEDFLSEFSPIWCKLKAQPGAYRLIKHLRGHGVKMALASNSPRANIDIKLSYHLTLKESFAAIVASDEVKEGKPSPEIYLEAAKRLNIHPSKCLVIEDSQPGICAAKAAKMEVVAVPSLPNQPHLYTAADEVINSLLDLRLETWGLPPFEDIANFPSLIHEDGELAEKTRELPIYAKYNDDEYFKSIPAPDHHNHLSH</sequence>
<dbReference type="EMBL" id="JAMZMK010008860">
    <property type="protein sequence ID" value="KAI7738169.1"/>
    <property type="molecule type" value="Genomic_DNA"/>
</dbReference>
<reference evidence="1" key="1">
    <citation type="submission" date="2022-06" db="EMBL/GenBank/DDBJ databases">
        <title>Uncovering the hologenomic basis of an extraordinary plant invasion.</title>
        <authorList>
            <person name="Bieker V.C."/>
            <person name="Martin M.D."/>
            <person name="Gilbert T."/>
            <person name="Hodgins K."/>
            <person name="Battlay P."/>
            <person name="Petersen B."/>
            <person name="Wilson J."/>
        </authorList>
    </citation>
    <scope>NUCLEOTIDE SEQUENCE</scope>
    <source>
        <strain evidence="1">AA19_3_7</strain>
        <tissue evidence="1">Leaf</tissue>
    </source>
</reference>
<dbReference type="PANTHER" id="PTHR18901">
    <property type="entry name" value="2-DEOXYGLUCOSE-6-PHOSPHATE PHOSPHATASE 2"/>
    <property type="match status" value="1"/>
</dbReference>
<gene>
    <name evidence="1" type="ORF">M8C21_007552</name>
</gene>
<evidence type="ECO:0000313" key="2">
    <source>
        <dbReference type="Proteomes" id="UP001206925"/>
    </source>
</evidence>
<dbReference type="InterPro" id="IPR023198">
    <property type="entry name" value="PGP-like_dom2"/>
</dbReference>
<dbReference type="FunFam" id="3.40.50.1000:FF:000119">
    <property type="entry name" value="Bifunctional riboflavin kinase/FMN phosphatase"/>
    <property type="match status" value="1"/>
</dbReference>
<dbReference type="PRINTS" id="PR00413">
    <property type="entry name" value="HADHALOGNASE"/>
</dbReference>
<dbReference type="PANTHER" id="PTHR18901:SF44">
    <property type="entry name" value="OS01G0757900 PROTEIN"/>
    <property type="match status" value="1"/>
</dbReference>
<dbReference type="Gene3D" id="1.10.150.240">
    <property type="entry name" value="Putative phosphatase, domain 2"/>
    <property type="match status" value="1"/>
</dbReference>
<dbReference type="Pfam" id="PF00702">
    <property type="entry name" value="Hydrolase"/>
    <property type="match status" value="1"/>
</dbReference>
<dbReference type="NCBIfam" id="TIGR01549">
    <property type="entry name" value="HAD-SF-IA-v1"/>
    <property type="match status" value="1"/>
</dbReference>